<dbReference type="PANTHER" id="PTHR43677">
    <property type="entry name" value="SHORT-CHAIN DEHYDROGENASE/REDUCTASE"/>
    <property type="match status" value="1"/>
</dbReference>
<dbReference type="InterPro" id="IPR013154">
    <property type="entry name" value="ADH-like_N"/>
</dbReference>
<dbReference type="InterPro" id="IPR011032">
    <property type="entry name" value="GroES-like_sf"/>
</dbReference>
<dbReference type="InterPro" id="IPR020843">
    <property type="entry name" value="ER"/>
</dbReference>
<dbReference type="InterPro" id="IPR036291">
    <property type="entry name" value="NAD(P)-bd_dom_sf"/>
</dbReference>
<dbReference type="EMBL" id="JAFFZS010000023">
    <property type="protein sequence ID" value="MBN0047221.1"/>
    <property type="molecule type" value="Genomic_DNA"/>
</dbReference>
<dbReference type="Proteomes" id="UP000788262">
    <property type="component" value="Unassembled WGS sequence"/>
</dbReference>
<dbReference type="InterPro" id="IPR051397">
    <property type="entry name" value="Zn-ADH-like_protein"/>
</dbReference>
<dbReference type="PANTHER" id="PTHR43677:SF4">
    <property type="entry name" value="QUINONE OXIDOREDUCTASE-LIKE PROTEIN 2"/>
    <property type="match status" value="1"/>
</dbReference>
<sequence>MKRVVVDHFGGPEVLRIVEDDDPRPGPGEVCVRVLAAGVSFTDAQLRAGTYLGVPQPPFTPGYELVGVVEEVGPGCSRLREGDRVGALTVWGADAERVCVPEAEAVEVPENLDPAEVLNLVFTYMTAYQLLHRVARVKSGETVLVHGAAGRVGTAVLELGAVAGLQLYGTASARDRAAVERLGAVAIDYRNEDFLRRVRELPGKGVDVVLDGLGGAVSLRSFRALRPGGRLVVYGHYATLEHGHKNRRAWVEWYAATGTVWLWSLLSPRRQALAYRIQRLHGRHRQVLPVAAGHPALPVGGGPRDPERFREDFRALLALLREHRIHPAVAERLPLSEARRAHEMLESSAAEGKLVLVP</sequence>
<accession>A0ABS2VVT5</accession>
<comment type="caution">
    <text evidence="2">The sequence shown here is derived from an EMBL/GenBank/DDBJ whole genome shotgun (WGS) entry which is preliminary data.</text>
</comment>
<dbReference type="SUPFAM" id="SSF51735">
    <property type="entry name" value="NAD(P)-binding Rossmann-fold domains"/>
    <property type="match status" value="1"/>
</dbReference>
<gene>
    <name evidence="2" type="ORF">JS756_24560</name>
</gene>
<dbReference type="CDD" id="cd08273">
    <property type="entry name" value="MDR8"/>
    <property type="match status" value="1"/>
</dbReference>
<name>A0ABS2VVT5_STRAS</name>
<dbReference type="Gene3D" id="3.40.50.720">
    <property type="entry name" value="NAD(P)-binding Rossmann-like Domain"/>
    <property type="match status" value="1"/>
</dbReference>
<keyword evidence="3" id="KW-1185">Reference proteome</keyword>
<protein>
    <submittedName>
        <fullName evidence="2">Zinc-binding dehydrogenase</fullName>
    </submittedName>
</protein>
<organism evidence="2 3">
    <name type="scientific">Streptomyces actuosus</name>
    <dbReference type="NCBI Taxonomy" id="1885"/>
    <lineage>
        <taxon>Bacteria</taxon>
        <taxon>Bacillati</taxon>
        <taxon>Actinomycetota</taxon>
        <taxon>Actinomycetes</taxon>
        <taxon>Kitasatosporales</taxon>
        <taxon>Streptomycetaceae</taxon>
        <taxon>Streptomyces</taxon>
    </lineage>
</organism>
<dbReference type="RefSeq" id="WP_205385362.1">
    <property type="nucleotide sequence ID" value="NZ_JAFFZS010000023.1"/>
</dbReference>
<evidence type="ECO:0000313" key="2">
    <source>
        <dbReference type="EMBL" id="MBN0047221.1"/>
    </source>
</evidence>
<reference evidence="2 3" key="1">
    <citation type="submission" date="2021-02" db="EMBL/GenBank/DDBJ databases">
        <title>Whole genome sequencing of Streptomyces actuosus VRA1.</title>
        <authorList>
            <person name="Sen G."/>
            <person name="Sen A."/>
        </authorList>
    </citation>
    <scope>NUCLEOTIDE SEQUENCE [LARGE SCALE GENOMIC DNA]</scope>
    <source>
        <strain evidence="2 3">VRA1</strain>
    </source>
</reference>
<dbReference type="SMART" id="SM00829">
    <property type="entry name" value="PKS_ER"/>
    <property type="match status" value="1"/>
</dbReference>
<evidence type="ECO:0000313" key="3">
    <source>
        <dbReference type="Proteomes" id="UP000788262"/>
    </source>
</evidence>
<proteinExistence type="predicted"/>
<dbReference type="Pfam" id="PF08240">
    <property type="entry name" value="ADH_N"/>
    <property type="match status" value="1"/>
</dbReference>
<feature type="domain" description="Enoyl reductase (ER)" evidence="1">
    <location>
        <begin position="10"/>
        <end position="356"/>
    </location>
</feature>
<evidence type="ECO:0000259" key="1">
    <source>
        <dbReference type="SMART" id="SM00829"/>
    </source>
</evidence>
<dbReference type="Gene3D" id="3.90.180.10">
    <property type="entry name" value="Medium-chain alcohol dehydrogenases, catalytic domain"/>
    <property type="match status" value="2"/>
</dbReference>
<dbReference type="SUPFAM" id="SSF50129">
    <property type="entry name" value="GroES-like"/>
    <property type="match status" value="1"/>
</dbReference>
<dbReference type="Pfam" id="PF13602">
    <property type="entry name" value="ADH_zinc_N_2"/>
    <property type="match status" value="1"/>
</dbReference>